<reference evidence="1" key="2">
    <citation type="journal article" date="2015" name="Fish Shellfish Immunol.">
        <title>Early steps in the European eel (Anguilla anguilla)-Vibrio vulnificus interaction in the gills: Role of the RtxA13 toxin.</title>
        <authorList>
            <person name="Callol A."/>
            <person name="Pajuelo D."/>
            <person name="Ebbesson L."/>
            <person name="Teles M."/>
            <person name="MacKenzie S."/>
            <person name="Amaro C."/>
        </authorList>
    </citation>
    <scope>NUCLEOTIDE SEQUENCE</scope>
</reference>
<reference evidence="1" key="1">
    <citation type="submission" date="2014-11" db="EMBL/GenBank/DDBJ databases">
        <authorList>
            <person name="Amaro Gonzalez C."/>
        </authorList>
    </citation>
    <scope>NUCLEOTIDE SEQUENCE</scope>
</reference>
<proteinExistence type="predicted"/>
<organism evidence="1">
    <name type="scientific">Anguilla anguilla</name>
    <name type="common">European freshwater eel</name>
    <name type="synonym">Muraena anguilla</name>
    <dbReference type="NCBI Taxonomy" id="7936"/>
    <lineage>
        <taxon>Eukaryota</taxon>
        <taxon>Metazoa</taxon>
        <taxon>Chordata</taxon>
        <taxon>Craniata</taxon>
        <taxon>Vertebrata</taxon>
        <taxon>Euteleostomi</taxon>
        <taxon>Actinopterygii</taxon>
        <taxon>Neopterygii</taxon>
        <taxon>Teleostei</taxon>
        <taxon>Anguilliformes</taxon>
        <taxon>Anguillidae</taxon>
        <taxon>Anguilla</taxon>
    </lineage>
</organism>
<evidence type="ECO:0000313" key="1">
    <source>
        <dbReference type="EMBL" id="JAH47461.1"/>
    </source>
</evidence>
<accession>A0A0E9T1I9</accession>
<dbReference type="EMBL" id="GBXM01061116">
    <property type="protein sequence ID" value="JAH47461.1"/>
    <property type="molecule type" value="Transcribed_RNA"/>
</dbReference>
<sequence>MQNCARNCVQGSSQS</sequence>
<name>A0A0E9T1I9_ANGAN</name>
<protein>
    <submittedName>
        <fullName evidence="1">Uncharacterized protein</fullName>
    </submittedName>
</protein>